<dbReference type="AlphaFoldDB" id="A0A369K8R0"/>
<dbReference type="Gene3D" id="3.80.10.10">
    <property type="entry name" value="Ribonuclease Inhibitor"/>
    <property type="match status" value="1"/>
</dbReference>
<feature type="region of interest" description="Disordered" evidence="1">
    <location>
        <begin position="582"/>
        <end position="602"/>
    </location>
</feature>
<name>A0A369K8R0_HYPMA</name>
<dbReference type="SUPFAM" id="SSF52047">
    <property type="entry name" value="RNI-like"/>
    <property type="match status" value="1"/>
</dbReference>
<dbReference type="InParanoid" id="A0A369K8R0"/>
<keyword evidence="3" id="KW-1185">Reference proteome</keyword>
<protein>
    <submittedName>
        <fullName evidence="2">Uncharacterized protein</fullName>
    </submittedName>
</protein>
<organism evidence="2 3">
    <name type="scientific">Hypsizygus marmoreus</name>
    <name type="common">White beech mushroom</name>
    <name type="synonym">Agaricus marmoreus</name>
    <dbReference type="NCBI Taxonomy" id="39966"/>
    <lineage>
        <taxon>Eukaryota</taxon>
        <taxon>Fungi</taxon>
        <taxon>Dikarya</taxon>
        <taxon>Basidiomycota</taxon>
        <taxon>Agaricomycotina</taxon>
        <taxon>Agaricomycetes</taxon>
        <taxon>Agaricomycetidae</taxon>
        <taxon>Agaricales</taxon>
        <taxon>Tricholomatineae</taxon>
        <taxon>Lyophyllaceae</taxon>
        <taxon>Hypsizygus</taxon>
    </lineage>
</organism>
<dbReference type="Proteomes" id="UP000076154">
    <property type="component" value="Unassembled WGS sequence"/>
</dbReference>
<dbReference type="OrthoDB" id="3027018at2759"/>
<dbReference type="STRING" id="39966.A0A369K8R0"/>
<dbReference type="EMBL" id="LUEZ02000009">
    <property type="protein sequence ID" value="RDB29942.1"/>
    <property type="molecule type" value="Genomic_DNA"/>
</dbReference>
<comment type="caution">
    <text evidence="2">The sequence shown here is derived from an EMBL/GenBank/DDBJ whole genome shotgun (WGS) entry which is preliminary data.</text>
</comment>
<sequence length="692" mass="78722">MARRGNADIDKEAAIVFAQLSILERREDEFQKLINDMQLLLASIHSEKEELYAKSRALEAEKHPINWLPTELLMTIFLILSEFSRCDDEEVYRTVTAYHHPSVTVSHVCQRWRTIALSTPPLWANLSYRGIVWGAPFRCAFFQRSGTAALHFDYRHSHKVKVSQEKETISELLDDVCEIFERSRSITFHSLAPEAVEKVVGILNAPVRTFTNLHSLNLAIACTHPLFFNAMNLKERHQTRKDLDPHDVQPISAWIHLKNLELREIPLFNIPPQCLTNITTLKLNFPPRKVALRRTQTTAYELKMSELCHFLEFTPALEHLVLTNTVPLFDVFLYEDATTRTGPNTLMRPRVPLLHLKEFKWSYPFPGEVHWFITFFDIPALEILDIWAEERPQGRHGHCQILSPLDDLVAEASERRGLIDIPLLRLSLVQSFSDANTSSLLRRFVFPKLTKLELTNSDYMPGDGDPLPSLPRPEYIFRDPRLPHLTHLTLSHFDIPWRDGKAAAMMGYTPALTSLSLDTCTGARSLMERLQEQVVGTTEPGSQVLKRWRGVRVWPRLEALSFWGCGDIDIHDVRAVVAARNKGNDEERDQGSSNAPSNGTSLVVTGTTQLHGNKDEGMMERKIKPLRKPRRQNQRDVAPVFTAVEVCRPASVLYVRFGRCPLVTMEDAQTLKGLGVLDVVCDGEEIGIGASE</sequence>
<reference evidence="2" key="1">
    <citation type="submission" date="2018-04" db="EMBL/GenBank/DDBJ databases">
        <title>Whole genome sequencing of Hypsizygus marmoreus.</title>
        <authorList>
            <person name="Choi I.-G."/>
            <person name="Min B."/>
            <person name="Kim J.-G."/>
            <person name="Kim S."/>
            <person name="Oh Y.-L."/>
            <person name="Kong W.-S."/>
            <person name="Park H."/>
            <person name="Jeong J."/>
            <person name="Song E.-S."/>
        </authorList>
    </citation>
    <scope>NUCLEOTIDE SEQUENCE [LARGE SCALE GENOMIC DNA]</scope>
    <source>
        <strain evidence="2">51987-8</strain>
    </source>
</reference>
<dbReference type="InterPro" id="IPR032675">
    <property type="entry name" value="LRR_dom_sf"/>
</dbReference>
<accession>A0A369K8R0</accession>
<proteinExistence type="predicted"/>
<evidence type="ECO:0000313" key="2">
    <source>
        <dbReference type="EMBL" id="RDB29942.1"/>
    </source>
</evidence>
<gene>
    <name evidence="2" type="ORF">Hypma_013799</name>
</gene>
<dbReference type="Gene3D" id="1.20.1280.50">
    <property type="match status" value="1"/>
</dbReference>
<feature type="compositionally biased region" description="Polar residues" evidence="1">
    <location>
        <begin position="591"/>
        <end position="602"/>
    </location>
</feature>
<evidence type="ECO:0000256" key="1">
    <source>
        <dbReference type="SAM" id="MobiDB-lite"/>
    </source>
</evidence>
<evidence type="ECO:0000313" key="3">
    <source>
        <dbReference type="Proteomes" id="UP000076154"/>
    </source>
</evidence>